<keyword evidence="3" id="KW-1185">Reference proteome</keyword>
<gene>
    <name evidence="2" type="ORF">PQG83_09640</name>
</gene>
<organism evidence="2 3">
    <name type="scientific">Candidatus Nitrospira neomarina</name>
    <dbReference type="NCBI Taxonomy" id="3020899"/>
    <lineage>
        <taxon>Bacteria</taxon>
        <taxon>Pseudomonadati</taxon>
        <taxon>Nitrospirota</taxon>
        <taxon>Nitrospiria</taxon>
        <taxon>Nitrospirales</taxon>
        <taxon>Nitrospiraceae</taxon>
        <taxon>Nitrospira</taxon>
    </lineage>
</organism>
<dbReference type="KEGG" id="nneo:PQG83_09640"/>
<dbReference type="AlphaFoldDB" id="A0AA96GL67"/>
<evidence type="ECO:0000313" key="3">
    <source>
        <dbReference type="Proteomes" id="UP001302494"/>
    </source>
</evidence>
<name>A0AA96GL67_9BACT</name>
<feature type="domain" description="ISXO2-like transposase" evidence="1">
    <location>
        <begin position="1"/>
        <end position="96"/>
    </location>
</feature>
<protein>
    <submittedName>
        <fullName evidence="2">Transposase</fullName>
    </submittedName>
</protein>
<evidence type="ECO:0000313" key="2">
    <source>
        <dbReference type="EMBL" id="WNM63996.1"/>
    </source>
</evidence>
<dbReference type="RefSeq" id="WP_312748848.1">
    <property type="nucleotide sequence ID" value="NZ_CP116968.1"/>
</dbReference>
<reference evidence="2 3" key="1">
    <citation type="submission" date="2023-01" db="EMBL/GenBank/DDBJ databases">
        <title>Cultivation and genomic characterization of new, ubiquitous marine nitrite-oxidizing bacteria from the Nitrospirales.</title>
        <authorList>
            <person name="Mueller A.J."/>
            <person name="Daebeler A."/>
            <person name="Herbold C.W."/>
            <person name="Kirkegaard R.H."/>
            <person name="Daims H."/>
        </authorList>
    </citation>
    <scope>NUCLEOTIDE SEQUENCE [LARGE SCALE GENOMIC DNA]</scope>
    <source>
        <strain evidence="2 3">DK</strain>
    </source>
</reference>
<dbReference type="SMART" id="SM01126">
    <property type="entry name" value="DDE_Tnp_IS1595"/>
    <property type="match status" value="1"/>
</dbReference>
<accession>A0AA96GL67</accession>
<evidence type="ECO:0000259" key="1">
    <source>
        <dbReference type="SMART" id="SM01126"/>
    </source>
</evidence>
<proteinExistence type="predicted"/>
<sequence>MESVSAEELMRHIQAKTRKGSGYYTDAFRGYQSLKRYGKHHTINHSKRFVSRSRVKNHITGIEGFWSYAKHILYHYRGVWKYHFPMYLKEIEYRFNHRTEN</sequence>
<dbReference type="EMBL" id="CP116968">
    <property type="protein sequence ID" value="WNM63996.1"/>
    <property type="molecule type" value="Genomic_DNA"/>
</dbReference>
<dbReference type="Pfam" id="PF12762">
    <property type="entry name" value="DDE_Tnp_IS1595"/>
    <property type="match status" value="1"/>
</dbReference>
<dbReference type="Proteomes" id="UP001302494">
    <property type="component" value="Chromosome"/>
</dbReference>
<dbReference type="InterPro" id="IPR024445">
    <property type="entry name" value="Tnp_ISXO2-like"/>
</dbReference>